<dbReference type="STRING" id="195883.A0A482X3M8"/>
<name>A0A482X3M8_LAOST</name>
<protein>
    <recommendedName>
        <fullName evidence="11">Thymidine kinase</fullName>
        <ecNumber evidence="11">2.7.1.21</ecNumber>
    </recommendedName>
</protein>
<evidence type="ECO:0000256" key="10">
    <source>
        <dbReference type="ARBA" id="ARBA00048113"/>
    </source>
</evidence>
<evidence type="ECO:0000256" key="7">
    <source>
        <dbReference type="ARBA" id="ARBA00022833"/>
    </source>
</evidence>
<dbReference type="PANTHER" id="PTHR11441:SF0">
    <property type="entry name" value="THYMIDINE KINASE, CYTOSOLIC"/>
    <property type="match status" value="1"/>
</dbReference>
<dbReference type="Gene3D" id="3.40.50.300">
    <property type="entry name" value="P-loop containing nucleotide triphosphate hydrolases"/>
    <property type="match status" value="1"/>
</dbReference>
<keyword evidence="2 11" id="KW-0237">DNA synthesis</keyword>
<dbReference type="Proteomes" id="UP000291343">
    <property type="component" value="Unassembled WGS sequence"/>
</dbReference>
<dbReference type="InParanoid" id="A0A482X3M8"/>
<sequence>MSNHLNGTNSSSGQIQVIFGPMFSGKSTELIRRMKRYRNANYRCLMIRYAKDMRYSEDSVSTHDGQQVKAMLATELSKFNSWSAVDVIGIDEGQFFPDVVEFSEKAANLGKIVLVAALDGTYQRTGFSNILTLVPLAEKVDKLTAVCMSCFKDAAFTRRIGCEKEVELIGGAEKYMAVCRDCYRLEHVVKQSPCKEILSSNIMDVENINVPQRRNLFGSNSPNKKISWL</sequence>
<dbReference type="OrthoDB" id="439028at2759"/>
<comment type="catalytic activity">
    <reaction evidence="10">
        <text>thymidine + ATP = dTMP + ADP + H(+)</text>
        <dbReference type="Rhea" id="RHEA:19129"/>
        <dbReference type="ChEBI" id="CHEBI:15378"/>
        <dbReference type="ChEBI" id="CHEBI:17748"/>
        <dbReference type="ChEBI" id="CHEBI:30616"/>
        <dbReference type="ChEBI" id="CHEBI:63528"/>
        <dbReference type="ChEBI" id="CHEBI:456216"/>
        <dbReference type="EC" id="2.7.1.21"/>
    </reaction>
    <physiologicalReaction direction="left-to-right" evidence="10">
        <dbReference type="Rhea" id="RHEA:19130"/>
    </physiologicalReaction>
</comment>
<dbReference type="EMBL" id="QKKF02018662">
    <property type="protein sequence ID" value="RZF40272.1"/>
    <property type="molecule type" value="Genomic_DNA"/>
</dbReference>
<keyword evidence="4" id="KW-0479">Metal-binding</keyword>
<comment type="similarity">
    <text evidence="1 12">Belongs to the thymidine kinase family.</text>
</comment>
<dbReference type="Pfam" id="PF00265">
    <property type="entry name" value="TK"/>
    <property type="match status" value="1"/>
</dbReference>
<dbReference type="GO" id="GO:0046872">
    <property type="term" value="F:metal ion binding"/>
    <property type="evidence" value="ECO:0007669"/>
    <property type="project" value="UniProtKB-KW"/>
</dbReference>
<comment type="subunit">
    <text evidence="9">Homotetramer. Tetramerization from dimerization is induced by ATP and increases catalytic efficiency due to a high affinity for thymidine. Tetramerization is inhibited by phosphorylation at Ser-13. Interacts (via the KEN box) with FZR1.</text>
</comment>
<organism evidence="13 14">
    <name type="scientific">Laodelphax striatellus</name>
    <name type="common">Small brown planthopper</name>
    <name type="synonym">Delphax striatella</name>
    <dbReference type="NCBI Taxonomy" id="195883"/>
    <lineage>
        <taxon>Eukaryota</taxon>
        <taxon>Metazoa</taxon>
        <taxon>Ecdysozoa</taxon>
        <taxon>Arthropoda</taxon>
        <taxon>Hexapoda</taxon>
        <taxon>Insecta</taxon>
        <taxon>Pterygota</taxon>
        <taxon>Neoptera</taxon>
        <taxon>Paraneoptera</taxon>
        <taxon>Hemiptera</taxon>
        <taxon>Auchenorrhyncha</taxon>
        <taxon>Fulgoroidea</taxon>
        <taxon>Delphacidae</taxon>
        <taxon>Criomorphinae</taxon>
        <taxon>Laodelphax</taxon>
    </lineage>
</organism>
<dbReference type="GO" id="GO:0005524">
    <property type="term" value="F:ATP binding"/>
    <property type="evidence" value="ECO:0007669"/>
    <property type="project" value="UniProtKB-KW"/>
</dbReference>
<dbReference type="FunFam" id="3.40.50.300:FF:000948">
    <property type="entry name" value="Thymidine kinase"/>
    <property type="match status" value="1"/>
</dbReference>
<dbReference type="SMR" id="A0A482X3M8"/>
<evidence type="ECO:0000256" key="3">
    <source>
        <dbReference type="ARBA" id="ARBA00022679"/>
    </source>
</evidence>
<evidence type="ECO:0000256" key="1">
    <source>
        <dbReference type="ARBA" id="ARBA00007587"/>
    </source>
</evidence>
<accession>A0A482X3M8</accession>
<dbReference type="FunFam" id="3.30.60.20:FF:000028">
    <property type="entry name" value="Thymidine kinase"/>
    <property type="match status" value="1"/>
</dbReference>
<dbReference type="GO" id="GO:0004797">
    <property type="term" value="F:thymidine kinase activity"/>
    <property type="evidence" value="ECO:0007669"/>
    <property type="project" value="UniProtKB-EC"/>
</dbReference>
<dbReference type="PANTHER" id="PTHR11441">
    <property type="entry name" value="THYMIDINE KINASE"/>
    <property type="match status" value="1"/>
</dbReference>
<dbReference type="Gene3D" id="3.30.60.20">
    <property type="match status" value="1"/>
</dbReference>
<evidence type="ECO:0000256" key="8">
    <source>
        <dbReference type="ARBA" id="ARBA00022840"/>
    </source>
</evidence>
<evidence type="ECO:0000256" key="4">
    <source>
        <dbReference type="ARBA" id="ARBA00022723"/>
    </source>
</evidence>
<evidence type="ECO:0000256" key="11">
    <source>
        <dbReference type="RuleBase" id="RU000544"/>
    </source>
</evidence>
<dbReference type="EC" id="2.7.1.21" evidence="11"/>
<dbReference type="InterPro" id="IPR027417">
    <property type="entry name" value="P-loop_NTPase"/>
</dbReference>
<keyword evidence="8 11" id="KW-0067">ATP-binding</keyword>
<proteinExistence type="inferred from homology"/>
<dbReference type="SUPFAM" id="SSF52540">
    <property type="entry name" value="P-loop containing nucleoside triphosphate hydrolases"/>
    <property type="match status" value="1"/>
</dbReference>
<dbReference type="AlphaFoldDB" id="A0A482X3M8"/>
<dbReference type="GO" id="GO:0046104">
    <property type="term" value="P:thymidine metabolic process"/>
    <property type="evidence" value="ECO:0007669"/>
    <property type="project" value="TreeGrafter"/>
</dbReference>
<keyword evidence="14" id="KW-1185">Reference proteome</keyword>
<dbReference type="InterPro" id="IPR001267">
    <property type="entry name" value="Thymidine_kinase"/>
</dbReference>
<evidence type="ECO:0000256" key="12">
    <source>
        <dbReference type="RuleBase" id="RU004165"/>
    </source>
</evidence>
<keyword evidence="7" id="KW-0862">Zinc</keyword>
<reference evidence="13 14" key="1">
    <citation type="journal article" date="2017" name="Gigascience">
        <title>Genome sequence of the small brown planthopper, Laodelphax striatellus.</title>
        <authorList>
            <person name="Zhu J."/>
            <person name="Jiang F."/>
            <person name="Wang X."/>
            <person name="Yang P."/>
            <person name="Bao Y."/>
            <person name="Zhao W."/>
            <person name="Wang W."/>
            <person name="Lu H."/>
            <person name="Wang Q."/>
            <person name="Cui N."/>
            <person name="Li J."/>
            <person name="Chen X."/>
            <person name="Luo L."/>
            <person name="Yu J."/>
            <person name="Kang L."/>
            <person name="Cui F."/>
        </authorList>
    </citation>
    <scope>NUCLEOTIDE SEQUENCE [LARGE SCALE GENOMIC DNA]</scope>
    <source>
        <strain evidence="13">Lst14</strain>
    </source>
</reference>
<evidence type="ECO:0000256" key="2">
    <source>
        <dbReference type="ARBA" id="ARBA00022634"/>
    </source>
</evidence>
<keyword evidence="6 11" id="KW-0418">Kinase</keyword>
<dbReference type="GO" id="GO:0071897">
    <property type="term" value="P:DNA biosynthetic process"/>
    <property type="evidence" value="ECO:0007669"/>
    <property type="project" value="UniProtKB-KW"/>
</dbReference>
<gene>
    <name evidence="13" type="ORF">LSTR_LSTR015115</name>
</gene>
<keyword evidence="5 11" id="KW-0547">Nucleotide-binding</keyword>
<evidence type="ECO:0000313" key="13">
    <source>
        <dbReference type="EMBL" id="RZF40272.1"/>
    </source>
</evidence>
<evidence type="ECO:0000256" key="9">
    <source>
        <dbReference type="ARBA" id="ARBA00046642"/>
    </source>
</evidence>
<dbReference type="PROSITE" id="PS00603">
    <property type="entry name" value="TK_CELLULAR_TYPE"/>
    <property type="match status" value="1"/>
</dbReference>
<dbReference type="SUPFAM" id="SSF57716">
    <property type="entry name" value="Glucocorticoid receptor-like (DNA-binding domain)"/>
    <property type="match status" value="1"/>
</dbReference>
<comment type="caution">
    <text evidence="13">The sequence shown here is derived from an EMBL/GenBank/DDBJ whole genome shotgun (WGS) entry which is preliminary data.</text>
</comment>
<evidence type="ECO:0000256" key="5">
    <source>
        <dbReference type="ARBA" id="ARBA00022741"/>
    </source>
</evidence>
<dbReference type="InterPro" id="IPR020633">
    <property type="entry name" value="Thymidine_kinase_CS"/>
</dbReference>
<evidence type="ECO:0000313" key="14">
    <source>
        <dbReference type="Proteomes" id="UP000291343"/>
    </source>
</evidence>
<keyword evidence="3 11" id="KW-0808">Transferase</keyword>
<evidence type="ECO:0000256" key="6">
    <source>
        <dbReference type="ARBA" id="ARBA00022777"/>
    </source>
</evidence>